<gene>
    <name evidence="2" type="ORF">OKA104_LOCUS54465</name>
</gene>
<organism evidence="2 3">
    <name type="scientific">Adineta steineri</name>
    <dbReference type="NCBI Taxonomy" id="433720"/>
    <lineage>
        <taxon>Eukaryota</taxon>
        <taxon>Metazoa</taxon>
        <taxon>Spiralia</taxon>
        <taxon>Gnathifera</taxon>
        <taxon>Rotifera</taxon>
        <taxon>Eurotatoria</taxon>
        <taxon>Bdelloidea</taxon>
        <taxon>Adinetida</taxon>
        <taxon>Adinetidae</taxon>
        <taxon>Adineta</taxon>
    </lineage>
</organism>
<feature type="region of interest" description="Disordered" evidence="1">
    <location>
        <begin position="1"/>
        <end position="84"/>
    </location>
</feature>
<protein>
    <submittedName>
        <fullName evidence="2">Uncharacterized protein</fullName>
    </submittedName>
</protein>
<name>A0A820SEZ5_9BILA</name>
<dbReference type="Proteomes" id="UP000663881">
    <property type="component" value="Unassembled WGS sequence"/>
</dbReference>
<proteinExistence type="predicted"/>
<evidence type="ECO:0000256" key="1">
    <source>
        <dbReference type="SAM" id="MobiDB-lite"/>
    </source>
</evidence>
<feature type="non-terminal residue" evidence="2">
    <location>
        <position position="1"/>
    </location>
</feature>
<comment type="caution">
    <text evidence="2">The sequence shown here is derived from an EMBL/GenBank/DDBJ whole genome shotgun (WGS) entry which is preliminary data.</text>
</comment>
<dbReference type="EMBL" id="CAJOAY010036369">
    <property type="protein sequence ID" value="CAF4456868.1"/>
    <property type="molecule type" value="Genomic_DNA"/>
</dbReference>
<dbReference type="AlphaFoldDB" id="A0A820SEZ5"/>
<evidence type="ECO:0000313" key="2">
    <source>
        <dbReference type="EMBL" id="CAF4456868.1"/>
    </source>
</evidence>
<accession>A0A820SEZ5</accession>
<feature type="non-terminal residue" evidence="2">
    <location>
        <position position="112"/>
    </location>
</feature>
<sequence>AQLPPRPTSSVRPTVSNSILKSSSARWPPPLSSSYYQDDNHEDQYDPRASTSANFVDDVQRLNKSLQRMSTSDSGSKQHKNDRYMNGLENVKQMIERRATHSAVANDPETAA</sequence>
<feature type="compositionally biased region" description="Polar residues" evidence="1">
    <location>
        <begin position="8"/>
        <end position="25"/>
    </location>
</feature>
<feature type="compositionally biased region" description="Polar residues" evidence="1">
    <location>
        <begin position="62"/>
        <end position="75"/>
    </location>
</feature>
<evidence type="ECO:0000313" key="3">
    <source>
        <dbReference type="Proteomes" id="UP000663881"/>
    </source>
</evidence>
<reference evidence="2" key="1">
    <citation type="submission" date="2021-02" db="EMBL/GenBank/DDBJ databases">
        <authorList>
            <person name="Nowell W R."/>
        </authorList>
    </citation>
    <scope>NUCLEOTIDE SEQUENCE</scope>
</reference>